<reference evidence="3" key="1">
    <citation type="submission" date="2014-12" db="EMBL/GenBank/DDBJ databases">
        <title>Insight into the proteome of Arion vulgaris.</title>
        <authorList>
            <person name="Aradska J."/>
            <person name="Bulat T."/>
            <person name="Smidak R."/>
            <person name="Sarate P."/>
            <person name="Gangsoo J."/>
            <person name="Sialana F."/>
            <person name="Bilban M."/>
            <person name="Lubec G."/>
        </authorList>
    </citation>
    <scope>NUCLEOTIDE SEQUENCE</scope>
    <source>
        <tissue evidence="3">Skin</tissue>
    </source>
</reference>
<accession>A0A0B6YQL0</accession>
<dbReference type="PANTHER" id="PTHR34203:SF15">
    <property type="entry name" value="SLL1173 PROTEIN"/>
    <property type="match status" value="1"/>
</dbReference>
<organism evidence="3">
    <name type="scientific">Arion vulgaris</name>
    <dbReference type="NCBI Taxonomy" id="1028688"/>
    <lineage>
        <taxon>Eukaryota</taxon>
        <taxon>Metazoa</taxon>
        <taxon>Spiralia</taxon>
        <taxon>Lophotrochozoa</taxon>
        <taxon>Mollusca</taxon>
        <taxon>Gastropoda</taxon>
        <taxon>Heterobranchia</taxon>
        <taxon>Euthyneura</taxon>
        <taxon>Panpulmonata</taxon>
        <taxon>Eupulmonata</taxon>
        <taxon>Stylommatophora</taxon>
        <taxon>Helicina</taxon>
        <taxon>Arionoidea</taxon>
        <taxon>Arionidae</taxon>
        <taxon>Arion</taxon>
    </lineage>
</organism>
<dbReference type="InterPro" id="IPR029063">
    <property type="entry name" value="SAM-dependent_MTases_sf"/>
</dbReference>
<dbReference type="NCBIfam" id="TIGR01444">
    <property type="entry name" value="fkbM_fam"/>
    <property type="match status" value="1"/>
</dbReference>
<dbReference type="Pfam" id="PF05050">
    <property type="entry name" value="Methyltransf_21"/>
    <property type="match status" value="1"/>
</dbReference>
<dbReference type="Gene3D" id="3.40.50.150">
    <property type="entry name" value="Vaccinia Virus protein VP39"/>
    <property type="match status" value="1"/>
</dbReference>
<feature type="transmembrane region" description="Helical" evidence="1">
    <location>
        <begin position="21"/>
        <end position="41"/>
    </location>
</feature>
<keyword evidence="1" id="KW-1133">Transmembrane helix</keyword>
<dbReference type="InterPro" id="IPR052514">
    <property type="entry name" value="SAM-dependent_MTase"/>
</dbReference>
<evidence type="ECO:0000256" key="1">
    <source>
        <dbReference type="SAM" id="Phobius"/>
    </source>
</evidence>
<dbReference type="InterPro" id="IPR006342">
    <property type="entry name" value="FkbM_mtfrase"/>
</dbReference>
<dbReference type="PANTHER" id="PTHR34203">
    <property type="entry name" value="METHYLTRANSFERASE, FKBM FAMILY PROTEIN"/>
    <property type="match status" value="1"/>
</dbReference>
<evidence type="ECO:0000259" key="2">
    <source>
        <dbReference type="Pfam" id="PF05050"/>
    </source>
</evidence>
<dbReference type="EMBL" id="HACG01011557">
    <property type="protein sequence ID" value="CEK58422.1"/>
    <property type="molecule type" value="Transcribed_RNA"/>
</dbReference>
<protein>
    <recommendedName>
        <fullName evidence="2">Methyltransferase FkbM domain-containing protein</fullName>
    </recommendedName>
</protein>
<sequence>MSFRRMLNSSGIFSATRSESLFLVLVVIVILVMYIYSQILYEQNSKLLCRSEINLHSTLNKSGIHVIPSVPEKRGWFQDDSDQVAGKFNPFNHECVDYETAQESGTLLICIHDPKKDLMVSAHLKKSGTWEAENVETLYEAHRRFPDIVLVDLGCNLGVFTLPAAKIGMEVVAVDSMLDSLKLLQRSLFINGLSCHVTLIHNALHRKKKQMRVALDPSNIGGSQVVEILEFRRDKINPSQLVDAICLDDLVPLVKGKTVFLKLDLEGAERAVLECADNFFKQVNVKVLLLEWMHYRHSDEDSGFIKSFLDMHHMVPTWGLDMDRYIDPLASHSWPDNVFWMKRD</sequence>
<dbReference type="AlphaFoldDB" id="A0A0B6YQL0"/>
<keyword evidence="1" id="KW-0812">Transmembrane</keyword>
<proteinExistence type="predicted"/>
<name>A0A0B6YQL0_9EUPU</name>
<feature type="domain" description="Methyltransferase FkbM" evidence="2">
    <location>
        <begin position="183"/>
        <end position="307"/>
    </location>
</feature>
<dbReference type="SUPFAM" id="SSF53335">
    <property type="entry name" value="S-adenosyl-L-methionine-dependent methyltransferases"/>
    <property type="match status" value="1"/>
</dbReference>
<gene>
    <name evidence="3" type="primary">ORF33039</name>
</gene>
<evidence type="ECO:0000313" key="3">
    <source>
        <dbReference type="EMBL" id="CEK58422.1"/>
    </source>
</evidence>
<keyword evidence="1" id="KW-0472">Membrane</keyword>